<keyword evidence="4" id="KW-1185">Reference proteome</keyword>
<gene>
    <name evidence="3" type="ORF">HannXRQ_Chr07g0195831</name>
    <name evidence="2" type="ORF">HanXRQr2_Chr07g0305581</name>
</gene>
<name>A0A251UBE6_HELAN</name>
<dbReference type="EMBL" id="CM007896">
    <property type="protein sequence ID" value="OTG20687.1"/>
    <property type="molecule type" value="Genomic_DNA"/>
</dbReference>
<dbReference type="STRING" id="4232.A0A251UBE6"/>
<dbReference type="AlphaFoldDB" id="A0A251UBE6"/>
<dbReference type="Gramene" id="mRNA:HanXRQr2_Chr07g0305581">
    <property type="protein sequence ID" value="mRNA:HanXRQr2_Chr07g0305581"/>
    <property type="gene ID" value="HanXRQr2_Chr07g0305581"/>
</dbReference>
<reference evidence="2" key="3">
    <citation type="submission" date="2020-06" db="EMBL/GenBank/DDBJ databases">
        <title>Helianthus annuus Genome sequencing and assembly Release 2.</title>
        <authorList>
            <person name="Gouzy J."/>
            <person name="Langlade N."/>
            <person name="Munos S."/>
        </authorList>
    </citation>
    <scope>NUCLEOTIDE SEQUENCE</scope>
    <source>
        <tissue evidence="2">Leaves</tissue>
    </source>
</reference>
<dbReference type="OMA" id="EAYEHED"/>
<evidence type="ECO:0000259" key="1">
    <source>
        <dbReference type="Pfam" id="PF05699"/>
    </source>
</evidence>
<dbReference type="InterPro" id="IPR012337">
    <property type="entry name" value="RNaseH-like_sf"/>
</dbReference>
<dbReference type="PANTHER" id="PTHR23272:SF188">
    <property type="entry name" value="HAT DIMERIZATION DOMAIN, RIBONUCLEASE H-LIKE SUPERFAMILY"/>
    <property type="match status" value="1"/>
</dbReference>
<protein>
    <submittedName>
        <fullName evidence="2">HAT dimerization domain, ribonuclease H-like superfamily</fullName>
    </submittedName>
    <submittedName>
        <fullName evidence="3">Putative HAT dimerization domain, Ribonuclease H-like domain protein</fullName>
    </submittedName>
</protein>
<dbReference type="Proteomes" id="UP000215914">
    <property type="component" value="Chromosome 7"/>
</dbReference>
<dbReference type="InterPro" id="IPR008906">
    <property type="entry name" value="HATC_C_dom"/>
</dbReference>
<dbReference type="GO" id="GO:0046983">
    <property type="term" value="F:protein dimerization activity"/>
    <property type="evidence" value="ECO:0007669"/>
    <property type="project" value="InterPro"/>
</dbReference>
<dbReference type="PANTHER" id="PTHR23272">
    <property type="entry name" value="BED FINGER-RELATED"/>
    <property type="match status" value="1"/>
</dbReference>
<proteinExistence type="predicted"/>
<sequence>MDVWKEFETFDHINTTSKKKKSELEMYLDEQRVDLSLNIQVLDFWKAHAYRYPNLCRMARDVLSIPISTVASEACFSVSGRIIDQSRSSLTPQIVESLICSRDWLFGDSGNVVF</sequence>
<dbReference type="Pfam" id="PF05699">
    <property type="entry name" value="Dimer_Tnp_hAT"/>
    <property type="match status" value="1"/>
</dbReference>
<dbReference type="InParanoid" id="A0A251UBE6"/>
<accession>A0A251UBE6</accession>
<dbReference type="EMBL" id="MNCJ02000322">
    <property type="protein sequence ID" value="KAF5799533.1"/>
    <property type="molecule type" value="Genomic_DNA"/>
</dbReference>
<reference evidence="3" key="2">
    <citation type="submission" date="2017-02" db="EMBL/GenBank/DDBJ databases">
        <title>Sunflower complete genome.</title>
        <authorList>
            <person name="Langlade N."/>
            <person name="Munos S."/>
        </authorList>
    </citation>
    <scope>NUCLEOTIDE SEQUENCE [LARGE SCALE GENOMIC DNA]</scope>
    <source>
        <tissue evidence="3">Leaves</tissue>
    </source>
</reference>
<feature type="domain" description="HAT C-terminal dimerisation" evidence="1">
    <location>
        <begin position="23"/>
        <end position="105"/>
    </location>
</feature>
<reference evidence="2 4" key="1">
    <citation type="journal article" date="2017" name="Nature">
        <title>The sunflower genome provides insights into oil metabolism, flowering and Asterid evolution.</title>
        <authorList>
            <person name="Badouin H."/>
            <person name="Gouzy J."/>
            <person name="Grassa C.J."/>
            <person name="Murat F."/>
            <person name="Staton S.E."/>
            <person name="Cottret L."/>
            <person name="Lelandais-Briere C."/>
            <person name="Owens G.L."/>
            <person name="Carrere S."/>
            <person name="Mayjonade B."/>
            <person name="Legrand L."/>
            <person name="Gill N."/>
            <person name="Kane N.C."/>
            <person name="Bowers J.E."/>
            <person name="Hubner S."/>
            <person name="Bellec A."/>
            <person name="Berard A."/>
            <person name="Berges H."/>
            <person name="Blanchet N."/>
            <person name="Boniface M.C."/>
            <person name="Brunel D."/>
            <person name="Catrice O."/>
            <person name="Chaidir N."/>
            <person name="Claudel C."/>
            <person name="Donnadieu C."/>
            <person name="Faraut T."/>
            <person name="Fievet G."/>
            <person name="Helmstetter N."/>
            <person name="King M."/>
            <person name="Knapp S.J."/>
            <person name="Lai Z."/>
            <person name="Le Paslier M.C."/>
            <person name="Lippi Y."/>
            <person name="Lorenzon L."/>
            <person name="Mandel J.R."/>
            <person name="Marage G."/>
            <person name="Marchand G."/>
            <person name="Marquand E."/>
            <person name="Bret-Mestries E."/>
            <person name="Morien E."/>
            <person name="Nambeesan S."/>
            <person name="Nguyen T."/>
            <person name="Pegot-Espagnet P."/>
            <person name="Pouilly N."/>
            <person name="Raftis F."/>
            <person name="Sallet E."/>
            <person name="Schiex T."/>
            <person name="Thomas J."/>
            <person name="Vandecasteele C."/>
            <person name="Vares D."/>
            <person name="Vear F."/>
            <person name="Vautrin S."/>
            <person name="Crespi M."/>
            <person name="Mangin B."/>
            <person name="Burke J.M."/>
            <person name="Salse J."/>
            <person name="Munos S."/>
            <person name="Vincourt P."/>
            <person name="Rieseberg L.H."/>
            <person name="Langlade N.B."/>
        </authorList>
    </citation>
    <scope>NUCLEOTIDE SEQUENCE [LARGE SCALE GENOMIC DNA]</scope>
    <source>
        <strain evidence="4">cv. SF193</strain>
        <tissue evidence="2">Leaves</tissue>
    </source>
</reference>
<dbReference type="SUPFAM" id="SSF53098">
    <property type="entry name" value="Ribonuclease H-like"/>
    <property type="match status" value="1"/>
</dbReference>
<evidence type="ECO:0000313" key="2">
    <source>
        <dbReference type="EMBL" id="KAF5799533.1"/>
    </source>
</evidence>
<evidence type="ECO:0000313" key="3">
    <source>
        <dbReference type="EMBL" id="OTG20687.1"/>
    </source>
</evidence>
<evidence type="ECO:0000313" key="4">
    <source>
        <dbReference type="Proteomes" id="UP000215914"/>
    </source>
</evidence>
<organism evidence="3 4">
    <name type="scientific">Helianthus annuus</name>
    <name type="common">Common sunflower</name>
    <dbReference type="NCBI Taxonomy" id="4232"/>
    <lineage>
        <taxon>Eukaryota</taxon>
        <taxon>Viridiplantae</taxon>
        <taxon>Streptophyta</taxon>
        <taxon>Embryophyta</taxon>
        <taxon>Tracheophyta</taxon>
        <taxon>Spermatophyta</taxon>
        <taxon>Magnoliopsida</taxon>
        <taxon>eudicotyledons</taxon>
        <taxon>Gunneridae</taxon>
        <taxon>Pentapetalae</taxon>
        <taxon>asterids</taxon>
        <taxon>campanulids</taxon>
        <taxon>Asterales</taxon>
        <taxon>Asteraceae</taxon>
        <taxon>Asteroideae</taxon>
        <taxon>Heliantheae alliance</taxon>
        <taxon>Heliantheae</taxon>
        <taxon>Helianthus</taxon>
    </lineage>
</organism>